<dbReference type="RefSeq" id="WP_380797884.1">
    <property type="nucleotide sequence ID" value="NZ_JBHRVU010000004.1"/>
</dbReference>
<dbReference type="EMBL" id="JBHRVU010000004">
    <property type="protein sequence ID" value="MFC3441487.1"/>
    <property type="molecule type" value="Genomic_DNA"/>
</dbReference>
<organism evidence="1 2">
    <name type="scientific">Sphingobium rhizovicinum</name>
    <dbReference type="NCBI Taxonomy" id="432308"/>
    <lineage>
        <taxon>Bacteria</taxon>
        <taxon>Pseudomonadati</taxon>
        <taxon>Pseudomonadota</taxon>
        <taxon>Alphaproteobacteria</taxon>
        <taxon>Sphingomonadales</taxon>
        <taxon>Sphingomonadaceae</taxon>
        <taxon>Sphingobium</taxon>
    </lineage>
</organism>
<accession>A0ABV7NFA5</accession>
<proteinExistence type="predicted"/>
<evidence type="ECO:0000313" key="2">
    <source>
        <dbReference type="Proteomes" id="UP001595681"/>
    </source>
</evidence>
<reference evidence="2" key="1">
    <citation type="journal article" date="2019" name="Int. J. Syst. Evol. Microbiol.">
        <title>The Global Catalogue of Microorganisms (GCM) 10K type strain sequencing project: providing services to taxonomists for standard genome sequencing and annotation.</title>
        <authorList>
            <consortium name="The Broad Institute Genomics Platform"/>
            <consortium name="The Broad Institute Genome Sequencing Center for Infectious Disease"/>
            <person name="Wu L."/>
            <person name="Ma J."/>
        </authorList>
    </citation>
    <scope>NUCLEOTIDE SEQUENCE [LARGE SCALE GENOMIC DNA]</scope>
    <source>
        <strain evidence="2">CCM 7491</strain>
    </source>
</reference>
<dbReference type="Proteomes" id="UP001595681">
    <property type="component" value="Unassembled WGS sequence"/>
</dbReference>
<protein>
    <submittedName>
        <fullName evidence="1">Uncharacterized protein</fullName>
    </submittedName>
</protein>
<gene>
    <name evidence="1" type="ORF">ACFOKF_09835</name>
</gene>
<name>A0ABV7NFA5_9SPHN</name>
<comment type="caution">
    <text evidence="1">The sequence shown here is derived from an EMBL/GenBank/DDBJ whole genome shotgun (WGS) entry which is preliminary data.</text>
</comment>
<keyword evidence="2" id="KW-1185">Reference proteome</keyword>
<sequence length="91" mass="10216">MFVTINRKIMGKTTCSLKMCPVVKRHFDPVQLDAQKAALRKADDDALEAGDVTPEQLNARNFAFAHVDFSKARLDFSDHVPDLGDPDIDRE</sequence>
<evidence type="ECO:0000313" key="1">
    <source>
        <dbReference type="EMBL" id="MFC3441487.1"/>
    </source>
</evidence>